<accession>A0A1G8U6P9</accession>
<proteinExistence type="predicted"/>
<dbReference type="AlphaFoldDB" id="A0A1G8U6P9"/>
<feature type="compositionally biased region" description="Polar residues" evidence="1">
    <location>
        <begin position="147"/>
        <end position="163"/>
    </location>
</feature>
<evidence type="ECO:0000256" key="1">
    <source>
        <dbReference type="SAM" id="MobiDB-lite"/>
    </source>
</evidence>
<dbReference type="Proteomes" id="UP000198882">
    <property type="component" value="Unassembled WGS sequence"/>
</dbReference>
<feature type="region of interest" description="Disordered" evidence="1">
    <location>
        <begin position="134"/>
        <end position="166"/>
    </location>
</feature>
<evidence type="ECO:0000313" key="2">
    <source>
        <dbReference type="EMBL" id="SDJ48720.1"/>
    </source>
</evidence>
<evidence type="ECO:0000313" key="3">
    <source>
        <dbReference type="Proteomes" id="UP000198882"/>
    </source>
</evidence>
<gene>
    <name evidence="2" type="ORF">SAMN04515672_0736</name>
</gene>
<protein>
    <submittedName>
        <fullName evidence="2">Uncharacterized protein</fullName>
    </submittedName>
</protein>
<dbReference type="RefSeq" id="WP_139171258.1">
    <property type="nucleotide sequence ID" value="NZ_FNFE01000001.1"/>
</dbReference>
<keyword evidence="3" id="KW-1185">Reference proteome</keyword>
<reference evidence="3" key="1">
    <citation type="submission" date="2016-10" db="EMBL/GenBank/DDBJ databases">
        <authorList>
            <person name="Varghese N."/>
            <person name="Submissions S."/>
        </authorList>
    </citation>
    <scope>NUCLEOTIDE SEQUENCE [LARGE SCALE GENOMIC DNA]</scope>
    <source>
        <strain evidence="3">B4,CECT 8067,JCM 17497</strain>
    </source>
</reference>
<dbReference type="OrthoDB" id="379526at2157"/>
<organism evidence="2 3">
    <name type="scientific">Natronorubrum texcoconense</name>
    <dbReference type="NCBI Taxonomy" id="1095776"/>
    <lineage>
        <taxon>Archaea</taxon>
        <taxon>Methanobacteriati</taxon>
        <taxon>Methanobacteriota</taxon>
        <taxon>Stenosarchaea group</taxon>
        <taxon>Halobacteria</taxon>
        <taxon>Halobacteriales</taxon>
        <taxon>Natrialbaceae</taxon>
        <taxon>Natronorubrum</taxon>
    </lineage>
</organism>
<sequence length="286" mass="30771">MSSENLNMLDKSRAFDRREVLRSIGTTAVIGTSVLGLSGTVKASSDCPDLNNGEYTDCDSTSEEIDYYYRPHERRIEGETSLSVGYRGWTSSNCNDCVTYSFDLAGLHEAHGTGGSRGDADYVKTFGFRWSVDDSVVPDPQPDSSSNIDSGKTNPDGSASPSGDNEDAFSALGDVLVAGGSVLYPKLGVPAFLYTVARASSHNVLQDESTGEVVFNDGWSTSDDDSVGFGYHNMRFQVPDNAVGSVTFEAFTDTGNREVTAETKTFDLDDHGYTCPSRPCPTVETD</sequence>
<name>A0A1G8U6P9_9EURY</name>
<dbReference type="EMBL" id="FNFE01000001">
    <property type="protein sequence ID" value="SDJ48720.1"/>
    <property type="molecule type" value="Genomic_DNA"/>
</dbReference>
<feature type="compositionally biased region" description="Low complexity" evidence="1">
    <location>
        <begin position="134"/>
        <end position="146"/>
    </location>
</feature>
<dbReference type="STRING" id="1095776.SAMN04515672_0736"/>